<keyword evidence="2" id="KW-1185">Reference proteome</keyword>
<organism evidence="1 2">
    <name type="scientific">Croceicoccus naphthovorans</name>
    <dbReference type="NCBI Taxonomy" id="1348774"/>
    <lineage>
        <taxon>Bacteria</taxon>
        <taxon>Pseudomonadati</taxon>
        <taxon>Pseudomonadota</taxon>
        <taxon>Alphaproteobacteria</taxon>
        <taxon>Sphingomonadales</taxon>
        <taxon>Erythrobacteraceae</taxon>
        <taxon>Croceicoccus</taxon>
    </lineage>
</organism>
<dbReference type="EMBL" id="CP011770">
    <property type="protein sequence ID" value="AKM09107.1"/>
    <property type="molecule type" value="Genomic_DNA"/>
</dbReference>
<protein>
    <submittedName>
        <fullName evidence="1">Uncharacterized protein</fullName>
    </submittedName>
</protein>
<dbReference type="RefSeq" id="WP_047819801.1">
    <property type="nucleotide sequence ID" value="NZ_CP011770.1"/>
</dbReference>
<dbReference type="KEGG" id="cna:AB433_02610"/>
<proteinExistence type="predicted"/>
<evidence type="ECO:0000313" key="1">
    <source>
        <dbReference type="EMBL" id="AKM09107.1"/>
    </source>
</evidence>
<accession>A0A0G3XD64</accession>
<evidence type="ECO:0000313" key="2">
    <source>
        <dbReference type="Proteomes" id="UP000035287"/>
    </source>
</evidence>
<dbReference type="OrthoDB" id="7393710at2"/>
<dbReference type="Proteomes" id="UP000035287">
    <property type="component" value="Chromosome"/>
</dbReference>
<name>A0A0G3XD64_9SPHN</name>
<gene>
    <name evidence="1" type="ORF">AB433_02610</name>
</gene>
<reference evidence="1 2" key="1">
    <citation type="submission" date="2015-06" db="EMBL/GenBank/DDBJ databases">
        <authorList>
            <person name="Zeng Y."/>
            <person name="Huang Y."/>
        </authorList>
    </citation>
    <scope>NUCLEOTIDE SEQUENCE [LARGE SCALE GENOMIC DNA]</scope>
    <source>
        <strain evidence="1 2">PQ-2</strain>
    </source>
</reference>
<sequence>MFNKTLLLATASILAVAHPAEAADYIFGSNGSVPERSWQTRSSGVTQIRLNSGALVSLVGKSRYFIDGERLTIGEGAITIISDDKSDIVIFFESGGSARISGSASLTVRDGAVRGHVLDGTTTLAREGKTNKFSAGSAWTMAVGEQARRVFANPAQQTPDSKRLASVASLKQEGIRGAALNGLPVTLGFALSAIGASGDIQQAARTVDARALEWPPRALPSGDIERLLDYSARLAAALAIVHDGDAQALSPALIEAYLRYLADSGNAAQFQAAYNAILAQYLTLLQQGGSAADFEGADLDSVNAYLAYLQANGQLEQLFASQQDLIAAYLAFLAEGGDPASFVYGDGTIDPELLTAYGNALAAYLAYLADGGAAGSYDVLSAAQIQAYLAALENAGLLDSLFAVQADALRAYLAYLENGGLPGDYDGIDALIPGLSDALAQQYAAALAVYYAYLADGGVPSEYDSLTQQALLAYLQALNDAGLLAGLPDGQGEFLTAYLAWLNDGGSADQFPGLPTTGLSDAQKLAIVDGFLAHIKANGLPSTFTDADFDTVLAYFQDYVSLKLQQDGRAEDNALLNTYFNYVRFGGNPNADEFPGLPALGGSTATYAVAHALNRPNAAVQAATSTGGYTMPLTLDADGAPVYILSDILVQGPTVAERDIGSVTTSTRVYGDRYTYGGQYWALGVDQGLHFATAAPLVNAPANATINYVLDSATSPTFNDGSSAPGTFDAAIAVNYNGLQLRMAAEGSVIMPGDTTYTFTTPGGVAGVLDLPVTTFATSADRMAIQQSAPLVGTGKACVAGATNCNIYLGATPGGDEAEALVLSYASREGGDGSIGFAGSAGFVADTGSGGGGGTGEYVAPDFDASNIVFYSATYAQQGTGSPTLNNPAVSGSATRDDDGAINDVEYLGAVRFRRGDMPVLEQSGTDYVLLTRFGEGSFDYYDTPYQVSEGRTFDMVAISNPNTILPTGGTVTYALTGGYAPQTTNGLTNASFDMTMAVAFGYTPRVAVEGTLSLDTTYEFSTPGGLAAVVTQGATMGSYAFAPFASVTSGTGDFCTAGNSCLVRVVGQFTDDFAQAGGYFTTTGGAERASGVFSLAASELNNLSFTAGAGAASGSLTNPYSGTGLLPVIVHGGGNNIRGNYVSTNALFIPVFDDRGLVSLTYDATNPTREGDIMLDRNTMQVADLAGDSEWQIGRFHGGMLEGTGTNTLYSTIFGADNGVHYALIPALANLPATGTINYALKAATRPTYSNEATAPGTFTGDMAVKFGTSNLVGVAGTVAMPDATYSFETAGGIANPSVSTFLSPDGNAMLTFNSTVSNTAVSTAGAACDGTTLCNTRLQGQIGGEGAGWATLGYIIYNEQASEWATIAGASVFEGGTLIPDAPPLDGTERADQITTYSSSVIGIDQRQPTTVTYDNTTGAPIAYSFAPPNEEPTIGSASLHEAGSVTDVIGWARWAGGTTGGKYYNLPTADLPTNGGWHIVSGTPATNLPASGTATYSMVGSTAPTMRDGSIAPGSVTGSAAVAFGSIPHVGVDLNVTIGGSTYGIATNGGAANPASGMAVGVAGDQNHMVFRDYNLVATVESGSGSVCGGQGDCGADITGFLAGDGASHIGLNYTFGNMGFDKQVDGGIVFGKN</sequence>
<dbReference type="STRING" id="1348774.AB433_02610"/>
<dbReference type="PATRIC" id="fig|1348774.3.peg.550"/>